<evidence type="ECO:0000256" key="1">
    <source>
        <dbReference type="ARBA" id="ARBA00022977"/>
    </source>
</evidence>
<evidence type="ECO:0000259" key="2">
    <source>
        <dbReference type="Pfam" id="PF00586"/>
    </source>
</evidence>
<gene>
    <name evidence="4" type="ORF">ACG00Y_13415</name>
</gene>
<protein>
    <submittedName>
        <fullName evidence="4">Sll0787 family AIR synthase-like protein</fullName>
    </submittedName>
</protein>
<dbReference type="Pfam" id="PF00586">
    <property type="entry name" value="AIRS"/>
    <property type="match status" value="1"/>
</dbReference>
<feature type="domain" description="PurM-like C-terminal" evidence="3">
    <location>
        <begin position="184"/>
        <end position="311"/>
    </location>
</feature>
<dbReference type="Pfam" id="PF02769">
    <property type="entry name" value="AIRS_C"/>
    <property type="match status" value="1"/>
</dbReference>
<evidence type="ECO:0000313" key="4">
    <source>
        <dbReference type="EMBL" id="MFG6430922.1"/>
    </source>
</evidence>
<reference evidence="4 5" key="1">
    <citation type="submission" date="2024-08" db="EMBL/GenBank/DDBJ databases">
        <authorList>
            <person name="Lu H."/>
        </authorList>
    </citation>
    <scope>NUCLEOTIDE SEQUENCE [LARGE SCALE GENOMIC DNA]</scope>
    <source>
        <strain evidence="4 5">LYH14W</strain>
    </source>
</reference>
<dbReference type="InterPro" id="IPR024030">
    <property type="entry name" value="AIR_synthase-rel_sll0787"/>
</dbReference>
<dbReference type="InterPro" id="IPR016188">
    <property type="entry name" value="PurM-like_N"/>
</dbReference>
<dbReference type="PANTHER" id="PTHR30270">
    <property type="entry name" value="THIAMINE-MONOPHOSPHATE KINASE"/>
    <property type="match status" value="1"/>
</dbReference>
<proteinExistence type="predicted"/>
<dbReference type="SUPFAM" id="SSF55326">
    <property type="entry name" value="PurM N-terminal domain-like"/>
    <property type="match status" value="1"/>
</dbReference>
<comment type="caution">
    <text evidence="4">The sequence shown here is derived from an EMBL/GenBank/DDBJ whole genome shotgun (WGS) entry which is preliminary data.</text>
</comment>
<dbReference type="Gene3D" id="3.30.1330.10">
    <property type="entry name" value="PurM-like, N-terminal domain"/>
    <property type="match status" value="1"/>
</dbReference>
<dbReference type="PIRSF" id="PIRSF036540">
    <property type="entry name" value="UCP036540_AIR"/>
    <property type="match status" value="1"/>
</dbReference>
<dbReference type="InterPro" id="IPR006283">
    <property type="entry name" value="ThiL-like"/>
</dbReference>
<dbReference type="EMBL" id="JBIGHV010000004">
    <property type="protein sequence ID" value="MFG6430922.1"/>
    <property type="molecule type" value="Genomic_DNA"/>
</dbReference>
<dbReference type="NCBIfam" id="TIGR04049">
    <property type="entry name" value="AIR_rel_sll0787"/>
    <property type="match status" value="1"/>
</dbReference>
<sequence>MTHLAQLADALRNSRGFRHKRDIAAVLPQLSGIAGITTVPNGDDCAVLPDPTGDGHLLLAIEGLMQDFVTATPWFAGYSGVMVNLSDIAAMGGRPVAVVDALWAGDADVAQQLLAGMQSACERYGVPLVGGHSNLRAGAGQLAVAVLGRARRLISSFSAQPGDRILMAIDLRGQWQDGQPFWNASTAAPPERLRADLALLPQIAEAGLCDAGKDISMAGVLGTLLMLLECSGVGAHVDLARLPLPAGTPGWHENGAFDAHLRWLSAFPSYGYLLSVREPQAAAIQQVFESNGIACADIGTVQPGSRLTLQLGEARTTLWDLGAEPFIGAAPVVQQRPAA</sequence>
<evidence type="ECO:0000313" key="5">
    <source>
        <dbReference type="Proteomes" id="UP001606210"/>
    </source>
</evidence>
<dbReference type="SUPFAM" id="SSF56042">
    <property type="entry name" value="PurM C-terminal domain-like"/>
    <property type="match status" value="1"/>
</dbReference>
<dbReference type="CDD" id="cd02192">
    <property type="entry name" value="PurM-like3"/>
    <property type="match status" value="1"/>
</dbReference>
<dbReference type="InterPro" id="IPR036676">
    <property type="entry name" value="PurM-like_C_sf"/>
</dbReference>
<organism evidence="4 5">
    <name type="scientific">Pelomonas parva</name>
    <dbReference type="NCBI Taxonomy" id="3299032"/>
    <lineage>
        <taxon>Bacteria</taxon>
        <taxon>Pseudomonadati</taxon>
        <taxon>Pseudomonadota</taxon>
        <taxon>Betaproteobacteria</taxon>
        <taxon>Burkholderiales</taxon>
        <taxon>Sphaerotilaceae</taxon>
        <taxon>Roseateles</taxon>
    </lineage>
</organism>
<dbReference type="InterPro" id="IPR011413">
    <property type="entry name" value="UCP036540_AIR"/>
</dbReference>
<accession>A0ABW7F2R8</accession>
<dbReference type="PANTHER" id="PTHR30270:SF0">
    <property type="entry name" value="THIAMINE-MONOPHOSPHATE KINASE"/>
    <property type="match status" value="1"/>
</dbReference>
<dbReference type="RefSeq" id="WP_394479554.1">
    <property type="nucleotide sequence ID" value="NZ_JBIGHV010000004.1"/>
</dbReference>
<name>A0ABW7F2R8_9BURK</name>
<keyword evidence="1" id="KW-0784">Thiamine biosynthesis</keyword>
<dbReference type="Proteomes" id="UP001606210">
    <property type="component" value="Unassembled WGS sequence"/>
</dbReference>
<dbReference type="Gene3D" id="3.90.650.10">
    <property type="entry name" value="PurM-like C-terminal domain"/>
    <property type="match status" value="1"/>
</dbReference>
<dbReference type="InterPro" id="IPR036921">
    <property type="entry name" value="PurM-like_N_sf"/>
</dbReference>
<feature type="domain" description="PurM-like N-terminal" evidence="2">
    <location>
        <begin position="42"/>
        <end position="149"/>
    </location>
</feature>
<dbReference type="InterPro" id="IPR010918">
    <property type="entry name" value="PurM-like_C_dom"/>
</dbReference>
<keyword evidence="5" id="KW-1185">Reference proteome</keyword>
<evidence type="ECO:0000259" key="3">
    <source>
        <dbReference type="Pfam" id="PF02769"/>
    </source>
</evidence>